<evidence type="ECO:0000313" key="3">
    <source>
        <dbReference type="Proteomes" id="UP000284296"/>
    </source>
</evidence>
<dbReference type="AlphaFoldDB" id="A0A412Q0Q7"/>
<name>A0A412Q0Q7_9FIRM</name>
<sequence>MTDLEFLEKEILAWKCSPRRMMQIKGFLYYDGDHDVIHRKRTMIGEDGKLEVVENLPNNRIVDNQYAKMVNQKANYLFGKPFTLNGDNEQYIELLKKVFDKKFMRTLKSAGKAAYNGGIAWLYPYYNDRGEFAFRLFPAYEILPFWKDSEHTELDFFIRLYVSVAYDGTQRKYIEKVELYDLTGVHLFILDGSKLIPDVVNNDTADFPHVTMTDAAGNVQMFNWQRVPLIPLKANEQETPLIKRVKSLQDGINVMLSDFENNMQEDARNTILVLKNYDGTNLGEFRKNLATYGAVKVRYDGDTKGGVETLEITVNADNYKTIVEIFKKALIENAMGYDAKDDRLSGNPNQMNIQSMYSDIDTDANDTESEAQATMDDILWFVNCHLANSGMGDFEGQEDGVDVIFNRDMLMNESEIIDNCTKSQGLISDETIIANHPWVDDPQAEMERLKKQKEEAQKEMLAQYDPFGTQNDDPDNKGDPSQGSQGGEVDE</sequence>
<dbReference type="EMBL" id="QRXG01000031">
    <property type="protein sequence ID" value="RGT78863.1"/>
    <property type="molecule type" value="Genomic_DNA"/>
</dbReference>
<organism evidence="2 3">
    <name type="scientific">Agathobacter rectalis</name>
    <dbReference type="NCBI Taxonomy" id="39491"/>
    <lineage>
        <taxon>Bacteria</taxon>
        <taxon>Bacillati</taxon>
        <taxon>Bacillota</taxon>
        <taxon>Clostridia</taxon>
        <taxon>Lachnospirales</taxon>
        <taxon>Lachnospiraceae</taxon>
        <taxon>Agathobacter</taxon>
    </lineage>
</organism>
<dbReference type="Pfam" id="PF05133">
    <property type="entry name" value="SPP1_portal"/>
    <property type="match status" value="1"/>
</dbReference>
<evidence type="ECO:0000313" key="2">
    <source>
        <dbReference type="EMBL" id="RGT78863.1"/>
    </source>
</evidence>
<dbReference type="Proteomes" id="UP000284296">
    <property type="component" value="Unassembled WGS sequence"/>
</dbReference>
<reference evidence="2 3" key="1">
    <citation type="submission" date="2018-08" db="EMBL/GenBank/DDBJ databases">
        <title>A genome reference for cultivated species of the human gut microbiota.</title>
        <authorList>
            <person name="Zou Y."/>
            <person name="Xue W."/>
            <person name="Luo G."/>
        </authorList>
    </citation>
    <scope>NUCLEOTIDE SEQUENCE [LARGE SCALE GENOMIC DNA]</scope>
    <source>
        <strain evidence="2 3">AF18-16LB</strain>
    </source>
</reference>
<evidence type="ECO:0000256" key="1">
    <source>
        <dbReference type="SAM" id="MobiDB-lite"/>
    </source>
</evidence>
<dbReference type="InterPro" id="IPR021145">
    <property type="entry name" value="Portal_protein_SPP1_Gp6-like"/>
</dbReference>
<proteinExistence type="predicted"/>
<feature type="region of interest" description="Disordered" evidence="1">
    <location>
        <begin position="445"/>
        <end position="491"/>
    </location>
</feature>
<protein>
    <submittedName>
        <fullName evidence="2">Phage portal protein</fullName>
    </submittedName>
</protein>
<accession>A0A412Q0Q7</accession>
<feature type="compositionally biased region" description="Basic and acidic residues" evidence="1">
    <location>
        <begin position="445"/>
        <end position="458"/>
    </location>
</feature>
<comment type="caution">
    <text evidence="2">The sequence shown here is derived from an EMBL/GenBank/DDBJ whole genome shotgun (WGS) entry which is preliminary data.</text>
</comment>
<gene>
    <name evidence="2" type="ORF">DWX06_13650</name>
</gene>